<dbReference type="PRINTS" id="PR01573">
    <property type="entry name" value="SUPERTUBBY"/>
</dbReference>
<feature type="compositionally biased region" description="Basic and acidic residues" evidence="2">
    <location>
        <begin position="156"/>
        <end position="171"/>
    </location>
</feature>
<dbReference type="EMBL" id="JAKCXM010000024">
    <property type="protein sequence ID" value="KAJ0407178.1"/>
    <property type="molecule type" value="Genomic_DNA"/>
</dbReference>
<keyword evidence="5" id="KW-1185">Reference proteome</keyword>
<name>A0AAD5M799_PYTIN</name>
<dbReference type="Pfam" id="PF01167">
    <property type="entry name" value="Tub"/>
    <property type="match status" value="1"/>
</dbReference>
<dbReference type="AlphaFoldDB" id="A0AAD5M799"/>
<evidence type="ECO:0000256" key="1">
    <source>
        <dbReference type="ARBA" id="ARBA00007129"/>
    </source>
</evidence>
<accession>A0AAD5M799</accession>
<gene>
    <name evidence="4" type="ORF">P43SY_001136</name>
</gene>
<evidence type="ECO:0000259" key="3">
    <source>
        <dbReference type="Pfam" id="PF01167"/>
    </source>
</evidence>
<dbReference type="SUPFAM" id="SSF54518">
    <property type="entry name" value="Tubby C-terminal domain-like"/>
    <property type="match status" value="1"/>
</dbReference>
<feature type="compositionally biased region" description="Low complexity" evidence="2">
    <location>
        <begin position="187"/>
        <end position="208"/>
    </location>
</feature>
<reference evidence="4" key="1">
    <citation type="submission" date="2021-12" db="EMBL/GenBank/DDBJ databases">
        <title>Prjna785345.</title>
        <authorList>
            <person name="Rujirawat T."/>
            <person name="Krajaejun T."/>
        </authorList>
    </citation>
    <scope>NUCLEOTIDE SEQUENCE</scope>
    <source>
        <strain evidence="4">Pi057C3</strain>
    </source>
</reference>
<protein>
    <recommendedName>
        <fullName evidence="3">Tubby C-terminal domain-containing protein</fullName>
    </recommendedName>
</protein>
<dbReference type="Gene3D" id="3.20.90.10">
    <property type="entry name" value="Tubby Protein, Chain A"/>
    <property type="match status" value="1"/>
</dbReference>
<comment type="similarity">
    <text evidence="1">Belongs to the TUB family.</text>
</comment>
<feature type="compositionally biased region" description="Basic and acidic residues" evidence="2">
    <location>
        <begin position="67"/>
        <end position="99"/>
    </location>
</feature>
<comment type="caution">
    <text evidence="4">The sequence shown here is derived from an EMBL/GenBank/DDBJ whole genome shotgun (WGS) entry which is preliminary data.</text>
</comment>
<feature type="region of interest" description="Disordered" evidence="2">
    <location>
        <begin position="1"/>
        <end position="209"/>
    </location>
</feature>
<dbReference type="PANTHER" id="PTHR16517">
    <property type="entry name" value="TUBBY-RELATED"/>
    <property type="match status" value="1"/>
</dbReference>
<dbReference type="Proteomes" id="UP001209570">
    <property type="component" value="Unassembled WGS sequence"/>
</dbReference>
<organism evidence="4 5">
    <name type="scientific">Pythium insidiosum</name>
    <name type="common">Pythiosis disease agent</name>
    <dbReference type="NCBI Taxonomy" id="114742"/>
    <lineage>
        <taxon>Eukaryota</taxon>
        <taxon>Sar</taxon>
        <taxon>Stramenopiles</taxon>
        <taxon>Oomycota</taxon>
        <taxon>Peronosporomycetes</taxon>
        <taxon>Pythiales</taxon>
        <taxon>Pythiaceae</taxon>
        <taxon>Pythium</taxon>
    </lineage>
</organism>
<evidence type="ECO:0000313" key="5">
    <source>
        <dbReference type="Proteomes" id="UP001209570"/>
    </source>
</evidence>
<dbReference type="PANTHER" id="PTHR16517:SF7">
    <property type="entry name" value="PROTEIN KING TUBBY"/>
    <property type="match status" value="1"/>
</dbReference>
<dbReference type="InterPro" id="IPR000007">
    <property type="entry name" value="Tubby_C"/>
</dbReference>
<evidence type="ECO:0000313" key="4">
    <source>
        <dbReference type="EMBL" id="KAJ0407178.1"/>
    </source>
</evidence>
<sequence>MSRTTAKQRAETRGPIEPEDQVLPFKLDDGTDDNEEIRHRRYSSADSSDSEDERRRRRHAVGQPRSGADRRVASARRSPRDQEENEWERASRESSHDRDQDEDSGASSYDRGSSSDSDSDSDSDDGRRASIGSKTQTADRRQEDDVSGKRKTSPQPHRDSYDDIRKPRGGDIDAASDEDNEQPREPAPSSATTVTTGPSSSPSTPRSAGDIASLSKLAVWPGSESQLIQGTVTRVKSLLHAEYHYYINDQLVLMAQKKPKNRTPNYHIFDMTRAASSLSSRLTKKSGNYLGKLRSNYSKKKSVLLGNQSRRTELGAVVFRGNLNSSEPRRVEVVLPQLHSKRQEIDGVVVGEHADVFSMLLEQYKAMRNSDAPHTASKHFRLASLQIYRNKDPVFENGFYRLNFNGRVQVPSVKNFQLIASTADGSSVASSAASTSIFGSSQPTVTLQFGKVDETKFHLDFRAPITPIQAFAIALAQCNL</sequence>
<dbReference type="InterPro" id="IPR025659">
    <property type="entry name" value="Tubby-like_C"/>
</dbReference>
<feature type="domain" description="Tubby C-terminal" evidence="3">
    <location>
        <begin position="220"/>
        <end position="478"/>
    </location>
</feature>
<feature type="compositionally biased region" description="Low complexity" evidence="2">
    <location>
        <begin position="105"/>
        <end position="116"/>
    </location>
</feature>
<evidence type="ECO:0000256" key="2">
    <source>
        <dbReference type="SAM" id="MobiDB-lite"/>
    </source>
</evidence>
<proteinExistence type="inferred from homology"/>
<feature type="compositionally biased region" description="Basic and acidic residues" evidence="2">
    <location>
        <begin position="137"/>
        <end position="148"/>
    </location>
</feature>